<dbReference type="GO" id="GO:0033254">
    <property type="term" value="C:vacuolar transporter chaperone complex"/>
    <property type="evidence" value="ECO:0007669"/>
    <property type="project" value="TreeGrafter"/>
</dbReference>
<accession>A0A507E2B4</accession>
<evidence type="ECO:0000256" key="3">
    <source>
        <dbReference type="ARBA" id="ARBA00012960"/>
    </source>
</evidence>
<comment type="catalytic activity">
    <reaction evidence="9">
        <text>[phosphate](n) + ATP = [phosphate](n+1) + ADP</text>
        <dbReference type="Rhea" id="RHEA:19573"/>
        <dbReference type="Rhea" id="RHEA-COMP:9859"/>
        <dbReference type="Rhea" id="RHEA-COMP:14280"/>
        <dbReference type="ChEBI" id="CHEBI:16838"/>
        <dbReference type="ChEBI" id="CHEBI:30616"/>
        <dbReference type="ChEBI" id="CHEBI:456216"/>
        <dbReference type="EC" id="2.7.4.1"/>
    </reaction>
    <physiologicalReaction direction="left-to-right" evidence="9">
        <dbReference type="Rhea" id="RHEA:19574"/>
    </physiologicalReaction>
</comment>
<keyword evidence="15" id="KW-0175">Coiled coil</keyword>
<evidence type="ECO:0000313" key="20">
    <source>
        <dbReference type="Proteomes" id="UP000318582"/>
    </source>
</evidence>
<evidence type="ECO:0000256" key="15">
    <source>
        <dbReference type="SAM" id="Coils"/>
    </source>
</evidence>
<comment type="subcellular location">
    <subcellularLocation>
        <location evidence="2">Vacuole membrane</location>
        <topology evidence="2">Multi-pass membrane protein</topology>
    </subcellularLocation>
</comment>
<evidence type="ECO:0000256" key="7">
    <source>
        <dbReference type="ARBA" id="ARBA00022989"/>
    </source>
</evidence>
<feature type="compositionally biased region" description="Polar residues" evidence="16">
    <location>
        <begin position="540"/>
        <end position="549"/>
    </location>
</feature>
<dbReference type="Pfam" id="PF02656">
    <property type="entry name" value="DUF202"/>
    <property type="match status" value="1"/>
</dbReference>
<sequence length="913" mass="103562">MKFGNYLAEETHPEWAAHYIAYEDLKQQLKAEDFGPSSEILFTDTLSEEIEKVHRFKATKWTEFNRRTTLCRKKLHASLANSNTASASASATSTTLEADYDYETEIYDIAAQIKQLYAFLRLNHTAVLKILKKHDKRTGFTLKSVFLLRMQQKGYTKDDFDPLLYSLSELWDQWRLQGEREKVEAPSGGGNFVRKTKKYWVHADNVTAVKLHIMEHLPVLLFKGDSEPDPAISSIYFDNGTFDLYHDRMEKREGAEALRLRFYGKTSNPLIYVERKTHHEPLSGLESVKERFPIKEKNVNAFLRGEYSMDKVFAKMRQEGKIDEEEIEAQEKMAREVQKSVMERGLKPAVRTFYNRTAFQLPGDNRVRMSLDTQLCMIREDNNGVERSGRNWRRTDVGTVYPFHYLHPADVIEFPYAVLEVKLQSHIGVEAPAWVKALTSGHLVEGAPKFSKFGHGVAQLFPDQVNILPMWLSQVEMDIRKPVPADIADESDPTTTKRNSFSSHRTSGMFSTPLADWDSSLSSKRSASQISLKAPAVVQGDTTNQQTRFPSPASASHFMGRPAPAAEVATFERVPIRFSPTSPMPFEQPPPHRADPAVDEIEIVTGGAIPPPVEPSSHVIRNAKSDETLVGDPIIVHDGLHIVNTPGTDGRNRHVSISMLDAGGPNEKRPPLNKKSSRNSFFKGKLWRMSSSSSNSSAFNPFMQAFSSDRQRVPTTDGETRPPRRKRTVGQVMRAPFRDFMYGTNVKRKPDNRFADDFDLEEGAKKKKKDDGDEVLTEKADKKAKKVRKEIEKAAKNLVKARRIDPKLFIQNERTYIQWCKLGVITGALAAGMFNFVTPAYPQLRQYGTAMTFAAAGIIIYSFLLYIWRLRRIRMKKETVAFSWGPFFVTIILVTLLVMSAILQIRLGGAFSN</sequence>
<feature type="coiled-coil region" evidence="15">
    <location>
        <begin position="777"/>
        <end position="804"/>
    </location>
</feature>
<dbReference type="EC" id="2.7.4.1" evidence="3"/>
<dbReference type="PANTHER" id="PTHR46140">
    <property type="entry name" value="VACUOLAR TRANSPORTER CHAPERONE 1-RELATED"/>
    <property type="match status" value="1"/>
</dbReference>
<dbReference type="PANTHER" id="PTHR46140:SF1">
    <property type="entry name" value="VACUOLAR TRANSPORTER CHAPERONE COMPLEX SUBUNIT 4-RELATED"/>
    <property type="match status" value="1"/>
</dbReference>
<feature type="region of interest" description="Disordered" evidence="16">
    <location>
        <begin position="661"/>
        <end position="680"/>
    </location>
</feature>
<comment type="caution">
    <text evidence="19">The sequence shown here is derived from an EMBL/GenBank/DDBJ whole genome shotgun (WGS) entry which is preliminary data.</text>
</comment>
<keyword evidence="6 17" id="KW-0812">Transmembrane</keyword>
<keyword evidence="7 17" id="KW-1133">Transmembrane helix</keyword>
<dbReference type="InterPro" id="IPR018966">
    <property type="entry name" value="VTC_domain"/>
</dbReference>
<reference evidence="19 20" key="1">
    <citation type="journal article" date="2019" name="Sci. Rep.">
        <title>Comparative genomics of chytrid fungi reveal insights into the obligate biotrophic and pathogenic lifestyle of Synchytrium endobioticum.</title>
        <authorList>
            <person name="van de Vossenberg B.T.L.H."/>
            <person name="Warris S."/>
            <person name="Nguyen H.D.T."/>
            <person name="van Gent-Pelzer M.P.E."/>
            <person name="Joly D.L."/>
            <person name="van de Geest H.C."/>
            <person name="Bonants P.J.M."/>
            <person name="Smith D.S."/>
            <person name="Levesque C.A."/>
            <person name="van der Lee T.A.J."/>
        </authorList>
    </citation>
    <scope>NUCLEOTIDE SEQUENCE [LARGE SCALE GENOMIC DNA]</scope>
    <source>
        <strain evidence="19 20">CBS 809.83</strain>
    </source>
</reference>
<comment type="cofactor">
    <cofactor evidence="1">
        <name>Mn(2+)</name>
        <dbReference type="ChEBI" id="CHEBI:29035"/>
    </cofactor>
</comment>
<dbReference type="EMBL" id="QEAQ01000044">
    <property type="protein sequence ID" value="TPX57974.1"/>
    <property type="molecule type" value="Genomic_DNA"/>
</dbReference>
<feature type="transmembrane region" description="Helical" evidence="17">
    <location>
        <begin position="847"/>
        <end position="868"/>
    </location>
</feature>
<dbReference type="InterPro" id="IPR004331">
    <property type="entry name" value="SPX_dom"/>
</dbReference>
<protein>
    <recommendedName>
        <fullName evidence="11">Vacuolar transporter chaperone complex subunit 4</fullName>
        <ecNumber evidence="3">2.7.4.1</ecNumber>
    </recommendedName>
    <alternativeName>
        <fullName evidence="13">Polyphosphate kinase</fullName>
    </alternativeName>
    <alternativeName>
        <fullName evidence="12">SPX-dependent polyphosphate polymerase VTC subunit 4</fullName>
    </alternativeName>
    <alternativeName>
        <fullName evidence="14">Vacuolar membrane polyphosphate polymerase catalytic subunit</fullName>
    </alternativeName>
</protein>
<evidence type="ECO:0000256" key="17">
    <source>
        <dbReference type="SAM" id="Phobius"/>
    </source>
</evidence>
<dbReference type="AlphaFoldDB" id="A0A507E2B4"/>
<dbReference type="Pfam" id="PF09359">
    <property type="entry name" value="VTC"/>
    <property type="match status" value="1"/>
</dbReference>
<evidence type="ECO:0000313" key="19">
    <source>
        <dbReference type="EMBL" id="TPX57974.1"/>
    </source>
</evidence>
<dbReference type="GO" id="GO:0000329">
    <property type="term" value="C:fungal-type vacuole membrane"/>
    <property type="evidence" value="ECO:0007669"/>
    <property type="project" value="TreeGrafter"/>
</dbReference>
<keyword evidence="8 17" id="KW-0472">Membrane</keyword>
<keyword evidence="4" id="KW-0926">Vacuole</keyword>
<dbReference type="Proteomes" id="UP000318582">
    <property type="component" value="Unassembled WGS sequence"/>
</dbReference>
<dbReference type="InterPro" id="IPR003807">
    <property type="entry name" value="DUF202"/>
</dbReference>
<dbReference type="Gene3D" id="3.20.100.30">
    <property type="entry name" value="VTC, catalytic tunnel domain"/>
    <property type="match status" value="1"/>
</dbReference>
<gene>
    <name evidence="19" type="ORF">PhCBS80983_g03440</name>
</gene>
<dbReference type="GO" id="GO:0008976">
    <property type="term" value="F:polyphosphate kinase activity"/>
    <property type="evidence" value="ECO:0007669"/>
    <property type="project" value="UniProtKB-EC"/>
</dbReference>
<feature type="region of interest" description="Disordered" evidence="16">
    <location>
        <begin position="704"/>
        <end position="728"/>
    </location>
</feature>
<evidence type="ECO:0000256" key="4">
    <source>
        <dbReference type="ARBA" id="ARBA00022554"/>
    </source>
</evidence>
<feature type="region of interest" description="Disordered" evidence="16">
    <location>
        <begin position="533"/>
        <end position="559"/>
    </location>
</feature>
<dbReference type="PROSITE" id="PS51382">
    <property type="entry name" value="SPX"/>
    <property type="match status" value="1"/>
</dbReference>
<evidence type="ECO:0000256" key="11">
    <source>
        <dbReference type="ARBA" id="ARBA00067464"/>
    </source>
</evidence>
<keyword evidence="5" id="KW-0808">Transferase</keyword>
<organism evidence="19 20">
    <name type="scientific">Powellomyces hirtus</name>
    <dbReference type="NCBI Taxonomy" id="109895"/>
    <lineage>
        <taxon>Eukaryota</taxon>
        <taxon>Fungi</taxon>
        <taxon>Fungi incertae sedis</taxon>
        <taxon>Chytridiomycota</taxon>
        <taxon>Chytridiomycota incertae sedis</taxon>
        <taxon>Chytridiomycetes</taxon>
        <taxon>Spizellomycetales</taxon>
        <taxon>Powellomycetaceae</taxon>
        <taxon>Powellomyces</taxon>
    </lineage>
</organism>
<dbReference type="STRING" id="109895.A0A507E2B4"/>
<dbReference type="FunFam" id="3.20.100.30:FF:000001">
    <property type="entry name" value="Vacuolar transporter chaperone 4"/>
    <property type="match status" value="1"/>
</dbReference>
<dbReference type="CDD" id="cd07751">
    <property type="entry name" value="PolyPPase_VTC4_like"/>
    <property type="match status" value="1"/>
</dbReference>
<keyword evidence="20" id="KW-1185">Reference proteome</keyword>
<evidence type="ECO:0000256" key="10">
    <source>
        <dbReference type="ARBA" id="ARBA00061390"/>
    </source>
</evidence>
<evidence type="ECO:0000256" key="6">
    <source>
        <dbReference type="ARBA" id="ARBA00022692"/>
    </source>
</evidence>
<evidence type="ECO:0000256" key="12">
    <source>
        <dbReference type="ARBA" id="ARBA00075894"/>
    </source>
</evidence>
<feature type="region of interest" description="Disordered" evidence="16">
    <location>
        <begin position="484"/>
        <end position="507"/>
    </location>
</feature>
<name>A0A507E2B4_9FUNG</name>
<proteinExistence type="inferred from homology"/>
<feature type="compositionally biased region" description="Polar residues" evidence="16">
    <location>
        <begin position="493"/>
        <end position="507"/>
    </location>
</feature>
<evidence type="ECO:0000256" key="9">
    <source>
        <dbReference type="ARBA" id="ARBA00050204"/>
    </source>
</evidence>
<evidence type="ECO:0000256" key="2">
    <source>
        <dbReference type="ARBA" id="ARBA00004128"/>
    </source>
</evidence>
<evidence type="ECO:0000256" key="1">
    <source>
        <dbReference type="ARBA" id="ARBA00001936"/>
    </source>
</evidence>
<dbReference type="InterPro" id="IPR051572">
    <property type="entry name" value="VTC_Complex_Subunit"/>
</dbReference>
<evidence type="ECO:0000259" key="18">
    <source>
        <dbReference type="PROSITE" id="PS51382"/>
    </source>
</evidence>
<evidence type="ECO:0000256" key="14">
    <source>
        <dbReference type="ARBA" id="ARBA00081313"/>
    </source>
</evidence>
<evidence type="ECO:0000256" key="16">
    <source>
        <dbReference type="SAM" id="MobiDB-lite"/>
    </source>
</evidence>
<evidence type="ECO:0000256" key="5">
    <source>
        <dbReference type="ARBA" id="ARBA00022679"/>
    </source>
</evidence>
<feature type="transmembrane region" description="Helical" evidence="17">
    <location>
        <begin position="880"/>
        <end position="903"/>
    </location>
</feature>
<evidence type="ECO:0000256" key="13">
    <source>
        <dbReference type="ARBA" id="ARBA00080494"/>
    </source>
</evidence>
<comment type="similarity">
    <text evidence="10">Belongs to the VTC4 family.</text>
</comment>
<dbReference type="InterPro" id="IPR042267">
    <property type="entry name" value="VTC_sf"/>
</dbReference>
<feature type="domain" description="SPX" evidence="18">
    <location>
        <begin position="1"/>
        <end position="148"/>
    </location>
</feature>
<evidence type="ECO:0000256" key="8">
    <source>
        <dbReference type="ARBA" id="ARBA00023136"/>
    </source>
</evidence>
<dbReference type="GO" id="GO:0006799">
    <property type="term" value="P:polyphosphate biosynthetic process"/>
    <property type="evidence" value="ECO:0007669"/>
    <property type="project" value="UniProtKB-ARBA"/>
</dbReference>